<dbReference type="GO" id="GO:0036122">
    <property type="term" value="F:BMP binding"/>
    <property type="evidence" value="ECO:0007669"/>
    <property type="project" value="TreeGrafter"/>
</dbReference>
<feature type="region of interest" description="Disordered" evidence="2">
    <location>
        <begin position="2867"/>
        <end position="2887"/>
    </location>
</feature>
<dbReference type="GO" id="GO:0030514">
    <property type="term" value="P:negative regulation of BMP signaling pathway"/>
    <property type="evidence" value="ECO:0007669"/>
    <property type="project" value="TreeGrafter"/>
</dbReference>
<dbReference type="PROSITE" id="PS01208">
    <property type="entry name" value="VWFC_1"/>
    <property type="match status" value="3"/>
</dbReference>
<dbReference type="PROSITE" id="PS50184">
    <property type="entry name" value="VWFC_2"/>
    <property type="match status" value="5"/>
</dbReference>
<dbReference type="Gene3D" id="6.20.200.20">
    <property type="match status" value="2"/>
</dbReference>
<dbReference type="InterPro" id="IPR052278">
    <property type="entry name" value="Chordin-like_regulators"/>
</dbReference>
<feature type="domain" description="CHRD" evidence="5">
    <location>
        <begin position="316"/>
        <end position="439"/>
    </location>
</feature>
<proteinExistence type="predicted"/>
<feature type="compositionally biased region" description="Basic residues" evidence="2">
    <location>
        <begin position="2433"/>
        <end position="2443"/>
    </location>
</feature>
<reference evidence="7" key="1">
    <citation type="submission" date="2017-01" db="EMBL/GenBank/DDBJ databases">
        <title>Comparative genomics of anhydrobiosis in the tardigrade Hypsibius dujardini.</title>
        <authorList>
            <person name="Yoshida Y."/>
            <person name="Koutsovoulos G."/>
            <person name="Laetsch D."/>
            <person name="Stevens L."/>
            <person name="Kumar S."/>
            <person name="Horikawa D."/>
            <person name="Ishino K."/>
            <person name="Komine S."/>
            <person name="Tomita M."/>
            <person name="Blaxter M."/>
            <person name="Arakawa K."/>
        </authorList>
    </citation>
    <scope>NUCLEOTIDE SEQUENCE [LARGE SCALE GENOMIC DNA]</scope>
    <source>
        <strain evidence="7">Z151</strain>
    </source>
</reference>
<feature type="region of interest" description="Disordered" evidence="2">
    <location>
        <begin position="2715"/>
        <end position="2757"/>
    </location>
</feature>
<feature type="transmembrane region" description="Helical" evidence="3">
    <location>
        <begin position="2221"/>
        <end position="2247"/>
    </location>
</feature>
<feature type="compositionally biased region" description="Basic and acidic residues" evidence="2">
    <location>
        <begin position="2113"/>
        <end position="2128"/>
    </location>
</feature>
<feature type="compositionally biased region" description="Basic and acidic residues" evidence="2">
    <location>
        <begin position="2493"/>
        <end position="2515"/>
    </location>
</feature>
<dbReference type="InterPro" id="IPR010895">
    <property type="entry name" value="CHRD"/>
</dbReference>
<feature type="domain" description="VWFC" evidence="4">
    <location>
        <begin position="895"/>
        <end position="959"/>
    </location>
</feature>
<dbReference type="OrthoDB" id="168404at2759"/>
<dbReference type="EMBL" id="MTYJ01000110">
    <property type="protein sequence ID" value="OQV14091.1"/>
    <property type="molecule type" value="Genomic_DNA"/>
</dbReference>
<evidence type="ECO:0000259" key="4">
    <source>
        <dbReference type="PROSITE" id="PS50184"/>
    </source>
</evidence>
<feature type="domain" description="CHRD" evidence="5">
    <location>
        <begin position="203"/>
        <end position="314"/>
    </location>
</feature>
<keyword evidence="7" id="KW-1185">Reference proteome</keyword>
<feature type="compositionally biased region" description="Polar residues" evidence="2">
    <location>
        <begin position="2717"/>
        <end position="2753"/>
    </location>
</feature>
<feature type="compositionally biased region" description="Basic and acidic residues" evidence="2">
    <location>
        <begin position="2416"/>
        <end position="2432"/>
    </location>
</feature>
<feature type="domain" description="VWFC" evidence="4">
    <location>
        <begin position="22"/>
        <end position="97"/>
    </location>
</feature>
<dbReference type="PANTHER" id="PTHR46526:SF1">
    <property type="entry name" value="CHORDIN"/>
    <property type="match status" value="1"/>
</dbReference>
<dbReference type="Pfam" id="PF24495">
    <property type="entry name" value="Ig_TMEM131_2"/>
    <property type="match status" value="1"/>
</dbReference>
<dbReference type="Pfam" id="PF00093">
    <property type="entry name" value="VWC"/>
    <property type="match status" value="5"/>
</dbReference>
<keyword evidence="3" id="KW-1133">Transmembrane helix</keyword>
<feature type="compositionally biased region" description="Basic and acidic residues" evidence="2">
    <location>
        <begin position="2447"/>
        <end position="2456"/>
    </location>
</feature>
<evidence type="ECO:0000256" key="3">
    <source>
        <dbReference type="SAM" id="Phobius"/>
    </source>
</evidence>
<evidence type="ECO:0000259" key="5">
    <source>
        <dbReference type="PROSITE" id="PS50933"/>
    </source>
</evidence>
<evidence type="ECO:0000313" key="6">
    <source>
        <dbReference type="EMBL" id="OQV14091.1"/>
    </source>
</evidence>
<gene>
    <name evidence="6" type="ORF">BV898_11666</name>
</gene>
<feature type="region of interest" description="Disordered" evidence="2">
    <location>
        <begin position="2647"/>
        <end position="2692"/>
    </location>
</feature>
<dbReference type="GO" id="GO:0009953">
    <property type="term" value="P:dorsal/ventral pattern formation"/>
    <property type="evidence" value="ECO:0007669"/>
    <property type="project" value="TreeGrafter"/>
</dbReference>
<dbReference type="GO" id="GO:0005615">
    <property type="term" value="C:extracellular space"/>
    <property type="evidence" value="ECO:0007669"/>
    <property type="project" value="TreeGrafter"/>
</dbReference>
<comment type="caution">
    <text evidence="6">The sequence shown here is derived from an EMBL/GenBank/DDBJ whole genome shotgun (WGS) entry which is preliminary data.</text>
</comment>
<feature type="transmembrane region" description="Helical" evidence="3">
    <location>
        <begin position="2072"/>
        <end position="2091"/>
    </location>
</feature>
<evidence type="ECO:0000256" key="2">
    <source>
        <dbReference type="SAM" id="MobiDB-lite"/>
    </source>
</evidence>
<dbReference type="SUPFAM" id="SSF57603">
    <property type="entry name" value="FnI-like domain"/>
    <property type="match status" value="5"/>
</dbReference>
<dbReference type="SMART" id="SM00214">
    <property type="entry name" value="VWC"/>
    <property type="match status" value="5"/>
</dbReference>
<evidence type="ECO:0000313" key="7">
    <source>
        <dbReference type="Proteomes" id="UP000192578"/>
    </source>
</evidence>
<accession>A0A1W0WFV9</accession>
<feature type="region of interest" description="Disordered" evidence="2">
    <location>
        <begin position="2314"/>
        <end position="2354"/>
    </location>
</feature>
<dbReference type="PROSITE" id="PS50933">
    <property type="entry name" value="CHRD"/>
    <property type="match status" value="2"/>
</dbReference>
<feature type="compositionally biased region" description="Basic and acidic residues" evidence="2">
    <location>
        <begin position="2464"/>
        <end position="2476"/>
    </location>
</feature>
<evidence type="ECO:0000256" key="1">
    <source>
        <dbReference type="PROSITE-ProRule" id="PRU00230"/>
    </source>
</evidence>
<feature type="compositionally biased region" description="Polar residues" evidence="2">
    <location>
        <begin position="2674"/>
        <end position="2692"/>
    </location>
</feature>
<dbReference type="InterPro" id="IPR056311">
    <property type="entry name" value="TMEM131_Ig_2"/>
</dbReference>
<feature type="domain" description="VWFC" evidence="4">
    <location>
        <begin position="101"/>
        <end position="177"/>
    </location>
</feature>
<keyword evidence="3" id="KW-0472">Membrane</keyword>
<protein>
    <submittedName>
        <fullName evidence="6">Chordin</fullName>
    </submittedName>
</protein>
<dbReference type="PANTHER" id="PTHR46526">
    <property type="entry name" value="CHORDIN"/>
    <property type="match status" value="1"/>
</dbReference>
<sequence>MGCVSGLVRHWAIRRAGSVSVGGCHFDGHFYELEDTWHPDLGPPFGIMYCVRCDCLALPKKGQITGKVRCRNFKHECPKTDCAEPVLLPNQCCKVCPPRGTSCHFDGHFYELEDTWHPDLGPPFGIMYCVRCDCLAVPPEEGTNYRKVRCRNFKHECPKTDCAEPVLLPNQCCKVCPPRGTSNKVAVVPAHHGDDRTLQDSPKSSEYLAVISSPTSRHVARAILNFEPPGLHYSLQFSADFRPTSVIFQDEDGNALYTQTVDGEHLQNQKFCGVWDRIPRMYRRTLGKEALQISITTREDTKGGYKGTIILKKNQLDETFSALMTAKDSRRNGLAGAATISPGLDGNSIDFSIFLQGMPVVRKDVKQVATIVLEKVDDRSVIRETTSAVSPKNFEVTGRMADLTNQEMKWLARGRLTLTLRFSNGADFDLSGPIATKATCSIFQAVLYDVSRPKPYSGSGSGVAIFQLQPDGGISYKLQLKNFVGRPTHMTIETNPRKGRRRVVDDIAGAYASGWANGTYSKQQSRDLQNLVSDDLVISIANEHSAGRMQGQIKQIFYEEVQDHAFPNILSENPNASFLRDVSGTAVAWMRLDENCMLNYHVFVDGYADAYVKKLQGTLVYSYDQHGTPVRKQVQLEVFKKYKSVGRVKNLKNDVLMGMPNGTVEVWITATGEVEPRLRGTVNIVDECSPKHRIGGMETIIEDQPSLNALVPIYTCQYADKTYEDGGSWKSEHKECTMCSCQRGRIVCEEMICPKVNCRNPVKLDGECCPTCQPAVIPAAQPKVADTAVNTSIGCFLDKKWHKPGATWHPYIPPFGFSRCAICTCTPGLNTVNCTRLSCPALTCSDAEAFREAPSDCCRKCPAEPFTAASVRRGLNDTMGDEGAAKTPEDILREGGCKFQTETLKNGAEWHPRVQPFGVMNCVSCRCKDGKSTCKRQKCPKLSCPLIRKDNEECCPRCTDSSDPKARPNRSISFTIFMPFSSLSSLGYPQGPSAARRGSQATSNARMRRYSPLMLVLGTICLLIPGMNVVATAGNTEASKLINGSCLEASVCRGALPTLDPEILDFGPVIIGQTIVRDVRIRSYNRSFDVSRVAQPESGVLFVQLKPKTVRSDLFVFRVRVALVPRLMGAFGGVITVFTSLGRMRIPVQAQVAPSPFRISPIEHPRLPMGSTFEREIVVYNPFGSALQIVQVYLSGGPFHLTVPENADKPVSQHLVPTDKDKWDIPPFKSRAVAHIIMDTSRAFVERSYLRLKLNSTVFEDIIVPIDVSVFEGCGLYSVDGVLDFGFVELNTEPVVVPLRLRLSKPCLTRHIEKISDVSATPIVSCTIVQRSVSDSGGPTTVATLVFPSNNSAITGLIQGEIAVLNGLERLLVPYRGYVSSGRVSVSAETAAWHMSPFASNASLGVIRIRNDYPVPVVILEASITGNRICSESEIVESSFPITIPASSTAAVVAVRNRIKTRVPHNVTIALATNVGLGRTEVPVQMYTGELRVDVSGINHWMYHGMSFGCNETGLILIRNTNPTKVILEDVIIESDCFGMYRITLCRADLSCEAATGEQPTYDMDSGSFLKVYVTATRLNREGVCKSTVRVRTNFQVLLLHLKILVLPGRLELYEHPVIFEDMFPSRFVQRNLTVFNTFDKQIEIFNIFSEEFTRLRMHPPLDGVEVSSQMGLVFDTLTFDARELCKELPGLCYVGFDLETSTERSEAWKRPFRMVTHSSVEIDRRMKERQLALWNQLSEGNSSFQINTTLTVKTKQAYTFHLPVSLNFVWPPPLVTSDHDSLDFPLLSVGNFSEIDVEVTNPTDKSLFVHAYVFRDDKAASWNRDIFYVKSIVPKGTTQGFYQVDDDRLPERVRLPTPSHGAAATIVPYEGQFLVRVVFQPQSEACYSAMLHIRNNLTVVESIPIRGCGVEPQVRFANDGTVPATPALTMKLTAKDGAYCRNRTVDTVERSKIRRTGRIALTNTVGAYIAVESVRVVEDDWYHRSFALTKPAGPFLIAPNKTRRLHVEFNPDFGMARKTGTVLVFVSDRADPFAYRITGEVDPVAMRLCGPHFGRSEKDVWIRALLLWHRWAWMLYLLPGMLWAGYIALFREWYTKRLKLQLRAQLEQIEQRAEKASARMPDQESRRSRGARRRGNCRPEDGKEQPPPPLEEELLQADPLHTLSWSSHGTAAMEQQRPLPIEKQIPEPLRELYSVAHFAVEPWTFLWHFRRLPTRKRYRLFLLAEILALPVRLVMSLVRSLVGGVLCVCGWRRCCTAAETEEEELVGCGYPIPVGVSKGGLSAGNGLAVSGSCGWTGKLRAVFRDYAAGSVSRSPEVTSPEVPVQTGRGPVTPTRNGILSKDSKASPSHHPPVATVAPVKRLSLSNKGSTVGPQQPPPPAPSSSASTTIVAPIPKSSPISEASRDSSYGESGESEEGHDAGRLSPEDETSRSARKLRRKQMHQAKLMKEKAEKLAKTYNKTQRKAEEKRAVEVKTESVLAGSVEPSSDSDATADRVQRIEAARRRAKLEAEKQLKKQLAAPKPPPVPEQQQRPNGHNGYRSPEIFVPVFVRPATYPVQTDVIQQAFFKVEPKENGLMFTEMTRDECFQLVKQLKRDHPNLFQLDPKAAVELLQAITRSGRYRVNGEYVDLAQKSSVQSYAVSNRLRKDGAPLPSAGPSTRPPQRPGDPRSPESGWSFSPTGSDSGVTTDSRLSPMLSYADVAGQPSLLAARRSVDIVQQQQRSSESTEPWKTSYSPAAPTSATTHPKTSTEPSRFPWDESVTTATLTGSYADAALGGGSQDLDDAGMLNAYQRRQRDLVDEASTKFVKDRRSLFFSSQSHELESYLADLESKNRESEQSATTAWPDSFMAAPITSQNVWDDAGWNSFPKGGGLDEPPWAATGSGSNAGSGLLPSLSSSQLTPWPKSIWSTSTFFNGADSAAGSTAPAAAMDARQAAHVGAPFGAIGEVVGTSKRGVDKF</sequence>
<name>A0A1W0WFV9_HYPEX</name>
<keyword evidence="1" id="KW-0217">Developmental protein</keyword>
<feature type="region of interest" description="Disordered" evidence="2">
    <location>
        <begin position="2366"/>
        <end position="2540"/>
    </location>
</feature>
<dbReference type="Pfam" id="PF24499">
    <property type="entry name" value="Ig_TMEM131L_4"/>
    <property type="match status" value="1"/>
</dbReference>
<feature type="compositionally biased region" description="Low complexity" evidence="2">
    <location>
        <begin position="2383"/>
        <end position="2394"/>
    </location>
</feature>
<dbReference type="Proteomes" id="UP000192578">
    <property type="component" value="Unassembled WGS sequence"/>
</dbReference>
<feature type="domain" description="VWFC" evidence="4">
    <location>
        <begin position="714"/>
        <end position="773"/>
    </location>
</feature>
<keyword evidence="3" id="KW-0812">Transmembrane</keyword>
<feature type="domain" description="VWFC" evidence="4">
    <location>
        <begin position="793"/>
        <end position="862"/>
    </location>
</feature>
<dbReference type="InterPro" id="IPR055436">
    <property type="entry name" value="Ig_TMEM131L_4"/>
</dbReference>
<organism evidence="6 7">
    <name type="scientific">Hypsibius exemplaris</name>
    <name type="common">Freshwater tardigrade</name>
    <dbReference type="NCBI Taxonomy" id="2072580"/>
    <lineage>
        <taxon>Eukaryota</taxon>
        <taxon>Metazoa</taxon>
        <taxon>Ecdysozoa</taxon>
        <taxon>Tardigrada</taxon>
        <taxon>Eutardigrada</taxon>
        <taxon>Parachela</taxon>
        <taxon>Hypsibioidea</taxon>
        <taxon>Hypsibiidae</taxon>
        <taxon>Hypsibius</taxon>
    </lineage>
</organism>
<dbReference type="InterPro" id="IPR001007">
    <property type="entry name" value="VWF_dom"/>
</dbReference>
<feature type="region of interest" description="Disordered" evidence="2">
    <location>
        <begin position="2113"/>
        <end position="2152"/>
    </location>
</feature>